<sequence>MLNAEGWDPDDPGAYTLGESEVPWVEVPDIAEVDGAFEEGRDPHAAYADAVIAALEADVSGGAVVARADFVANARAWRENSAALEIAQRAGRAPEGVVRRVPVPSATGWHARAA</sequence>
<comment type="caution">
    <text evidence="1">The sequence shown here is derived from an EMBL/GenBank/DDBJ whole genome shotgun (WGS) entry which is preliminary data.</text>
</comment>
<organism evidence="1 2">
    <name type="scientific">Sorangium cellulosum</name>
    <name type="common">Polyangium cellulosum</name>
    <dbReference type="NCBI Taxonomy" id="56"/>
    <lineage>
        <taxon>Bacteria</taxon>
        <taxon>Pseudomonadati</taxon>
        <taxon>Myxococcota</taxon>
        <taxon>Polyangia</taxon>
        <taxon>Polyangiales</taxon>
        <taxon>Polyangiaceae</taxon>
        <taxon>Sorangium</taxon>
    </lineage>
</organism>
<evidence type="ECO:0000313" key="2">
    <source>
        <dbReference type="Proteomes" id="UP000075635"/>
    </source>
</evidence>
<evidence type="ECO:0000313" key="1">
    <source>
        <dbReference type="EMBL" id="KYF74372.1"/>
    </source>
</evidence>
<name>A0A150R2C5_SORCE</name>
<dbReference type="Proteomes" id="UP000075635">
    <property type="component" value="Unassembled WGS sequence"/>
</dbReference>
<gene>
    <name evidence="1" type="ORF">BE17_31290</name>
</gene>
<accession>A0A150R2C5</accession>
<protein>
    <submittedName>
        <fullName evidence="1">Uncharacterized protein</fullName>
    </submittedName>
</protein>
<dbReference type="EMBL" id="JEMB01003283">
    <property type="protein sequence ID" value="KYF74372.1"/>
    <property type="molecule type" value="Genomic_DNA"/>
</dbReference>
<dbReference type="AlphaFoldDB" id="A0A150R2C5"/>
<reference evidence="1 2" key="1">
    <citation type="submission" date="2014-02" db="EMBL/GenBank/DDBJ databases">
        <title>The small core and large imbalanced accessory genome model reveals a collaborative survival strategy of Sorangium cellulosum strains in nature.</title>
        <authorList>
            <person name="Han K."/>
            <person name="Peng R."/>
            <person name="Blom J."/>
            <person name="Li Y.-Z."/>
        </authorList>
    </citation>
    <scope>NUCLEOTIDE SEQUENCE [LARGE SCALE GENOMIC DNA]</scope>
    <source>
        <strain evidence="1 2">So0011-07</strain>
    </source>
</reference>
<proteinExistence type="predicted"/>